<evidence type="ECO:0000256" key="3">
    <source>
        <dbReference type="ARBA" id="ARBA00023004"/>
    </source>
</evidence>
<reference evidence="8 9" key="1">
    <citation type="submission" date="2016-07" db="EMBL/GenBank/DDBJ databases">
        <title>Pervasive Adenine N6-methylation of Active Genes in Fungi.</title>
        <authorList>
            <consortium name="DOE Joint Genome Institute"/>
            <person name="Mondo S.J."/>
            <person name="Dannebaum R.O."/>
            <person name="Kuo R.C."/>
            <person name="Labutti K."/>
            <person name="Haridas S."/>
            <person name="Kuo A."/>
            <person name="Salamov A."/>
            <person name="Ahrendt S.R."/>
            <person name="Lipzen A."/>
            <person name="Sullivan W."/>
            <person name="Andreopoulos W.B."/>
            <person name="Clum A."/>
            <person name="Lindquist E."/>
            <person name="Daum C."/>
            <person name="Ramamoorthy G.K."/>
            <person name="Gryganskyi A."/>
            <person name="Culley D."/>
            <person name="Magnuson J.K."/>
            <person name="James T.Y."/>
            <person name="O'Malley M.A."/>
            <person name="Stajich J.E."/>
            <person name="Spatafora J.W."/>
            <person name="Visel A."/>
            <person name="Grigoriev I.V."/>
        </authorList>
    </citation>
    <scope>NUCLEOTIDE SEQUENCE [LARGE SCALE GENOMIC DNA]</scope>
    <source>
        <strain evidence="8 9">68-887.2</strain>
    </source>
</reference>
<dbReference type="NCBIfam" id="NF009560">
    <property type="entry name" value="PRK13017.1"/>
    <property type="match status" value="1"/>
</dbReference>
<evidence type="ECO:0000259" key="6">
    <source>
        <dbReference type="Pfam" id="PF00920"/>
    </source>
</evidence>
<evidence type="ECO:0000259" key="7">
    <source>
        <dbReference type="Pfam" id="PF24877"/>
    </source>
</evidence>
<dbReference type="InterPro" id="IPR000581">
    <property type="entry name" value="ILV_EDD_N"/>
</dbReference>
<feature type="domain" description="Dihydroxy-acid/6-phosphogluconate dehydratase C-terminal" evidence="7">
    <location>
        <begin position="416"/>
        <end position="617"/>
    </location>
</feature>
<dbReference type="Proteomes" id="UP000193986">
    <property type="component" value="Unassembled WGS sequence"/>
</dbReference>
<dbReference type="InParanoid" id="A0A1Y2AYE7"/>
<dbReference type="Gene3D" id="3.50.30.80">
    <property type="entry name" value="IlvD/EDD C-terminal domain-like"/>
    <property type="match status" value="1"/>
</dbReference>
<dbReference type="GO" id="GO:0051536">
    <property type="term" value="F:iron-sulfur cluster binding"/>
    <property type="evidence" value="ECO:0007669"/>
    <property type="project" value="UniProtKB-KW"/>
</dbReference>
<evidence type="ECO:0000256" key="1">
    <source>
        <dbReference type="ARBA" id="ARBA00006486"/>
    </source>
</evidence>
<evidence type="ECO:0000256" key="5">
    <source>
        <dbReference type="ARBA" id="ARBA00023239"/>
    </source>
</evidence>
<comment type="caution">
    <text evidence="8">The sequence shown here is derived from an EMBL/GenBank/DDBJ whole genome shotgun (WGS) entry which is preliminary data.</text>
</comment>
<dbReference type="NCBIfam" id="NF004784">
    <property type="entry name" value="PRK06131.1"/>
    <property type="match status" value="1"/>
</dbReference>
<dbReference type="OrthoDB" id="3851628at2759"/>
<dbReference type="PANTHER" id="PTHR43183:SF1">
    <property type="entry name" value="HYPOTHETICAL DIHYDROXY-ACID DEHYDRATASE (EUROFUNG)-RELATED"/>
    <property type="match status" value="1"/>
</dbReference>
<accession>A0A1Y2AYE7</accession>
<sequence>MSGTANNFCEGCTCGRAEAAGAAATDAAVNQSTRSFTAPTGWVEPSEGVEPAVPLRSKLWFNNPQDDMCGTYTERYLNGGLTLGEISARKKPIIGIAQTGSDLAPCNSHHVTLAKRVRDGILAAGGTPFEFPCHPIQETSKRPTASLDRNLAYLSLVEVLFGYPLDGVVLLTGCDKTTPALLMAAATVNIPAIAMNVGPMLNGYRGQALVGSGTDLWDSRALLAEGKITEAQFMQRTALSAPSLGHCNTMGTASTMNAMAEALGMALPGSASIPAVYRERGACAYATGHRIVDLVRQDIKPSDILTKEAFENAIACCTAIGGSTNAPIHLNAIAKHIGVDLDCDDWERVGYELPLLLNIQPAGHYLCEEYHRAGGLPAIIGELLKAGKLPHPDAMTVSGQSISANCATDVSSDSRVILPFDKPLKTTAGFVHLKGTLFDSAIMKVSVISQAFTEQYLSNPEDPMAFQGPVAVFDGPEDYHHRIETMKGIHQGTILVMRGAGPKGYPGAAEVVNMIPPGELIRQGVELPCIGDGRQSGTSGSPSILNASPEAAANGALAYLHDGDIVRIDLKTRTADVLVDAAEMQRRRAEEGPFKIPPSQTPWQEIFREKVGQLSEGMVFPQAVKYQRIAQTFGVPRRNH</sequence>
<comment type="similarity">
    <text evidence="1">Belongs to the IlvD/Edd family.</text>
</comment>
<dbReference type="InterPro" id="IPR056740">
    <property type="entry name" value="ILV_EDD_C"/>
</dbReference>
<evidence type="ECO:0000313" key="8">
    <source>
        <dbReference type="EMBL" id="ORY26905.1"/>
    </source>
</evidence>
<dbReference type="PANTHER" id="PTHR43183">
    <property type="entry name" value="HYPOTHETICAL DIHYDROXYACID DEHYDRATASE (EUROFUNG)-RELATED"/>
    <property type="match status" value="1"/>
</dbReference>
<protein>
    <submittedName>
        <fullName evidence="8">Dihydroxy-acid/6-phosphogluconate dehydratase</fullName>
    </submittedName>
</protein>
<gene>
    <name evidence="8" type="ORF">BCR39DRAFT_540034</name>
</gene>
<keyword evidence="4" id="KW-0411">Iron-sulfur</keyword>
<keyword evidence="3" id="KW-0408">Iron</keyword>
<evidence type="ECO:0000256" key="2">
    <source>
        <dbReference type="ARBA" id="ARBA00022723"/>
    </source>
</evidence>
<keyword evidence="9" id="KW-1185">Reference proteome</keyword>
<feature type="domain" description="Dihydroxy-acid/6-phosphogluconate dehydratase N-terminal" evidence="6">
    <location>
        <begin position="91"/>
        <end position="404"/>
    </location>
</feature>
<dbReference type="InterPro" id="IPR020558">
    <property type="entry name" value="DiOHA_6PGluconate_deHydtase_CS"/>
</dbReference>
<keyword evidence="5" id="KW-0456">Lyase</keyword>
<dbReference type="EMBL" id="MCFC01000043">
    <property type="protein sequence ID" value="ORY26905.1"/>
    <property type="molecule type" value="Genomic_DNA"/>
</dbReference>
<dbReference type="InterPro" id="IPR052352">
    <property type="entry name" value="Sugar_Degrad_Dehydratases"/>
</dbReference>
<dbReference type="PROSITE" id="PS00886">
    <property type="entry name" value="ILVD_EDD_1"/>
    <property type="match status" value="1"/>
</dbReference>
<organism evidence="8 9">
    <name type="scientific">Naematelia encephala</name>
    <dbReference type="NCBI Taxonomy" id="71784"/>
    <lineage>
        <taxon>Eukaryota</taxon>
        <taxon>Fungi</taxon>
        <taxon>Dikarya</taxon>
        <taxon>Basidiomycota</taxon>
        <taxon>Agaricomycotina</taxon>
        <taxon>Tremellomycetes</taxon>
        <taxon>Tremellales</taxon>
        <taxon>Naemateliaceae</taxon>
        <taxon>Naematelia</taxon>
    </lineage>
</organism>
<dbReference type="GO" id="GO:0046872">
    <property type="term" value="F:metal ion binding"/>
    <property type="evidence" value="ECO:0007669"/>
    <property type="project" value="UniProtKB-KW"/>
</dbReference>
<dbReference type="InterPro" id="IPR037237">
    <property type="entry name" value="IlvD/EDD_N"/>
</dbReference>
<dbReference type="STRING" id="71784.A0A1Y2AYE7"/>
<dbReference type="AlphaFoldDB" id="A0A1Y2AYE7"/>
<proteinExistence type="inferred from homology"/>
<dbReference type="GO" id="GO:0016836">
    <property type="term" value="F:hydro-lyase activity"/>
    <property type="evidence" value="ECO:0007669"/>
    <property type="project" value="UniProtKB-ARBA"/>
</dbReference>
<dbReference type="InterPro" id="IPR042096">
    <property type="entry name" value="Dihydro-acid_dehy_C"/>
</dbReference>
<dbReference type="SUPFAM" id="SSF143975">
    <property type="entry name" value="IlvD/EDD N-terminal domain-like"/>
    <property type="match status" value="1"/>
</dbReference>
<evidence type="ECO:0000256" key="4">
    <source>
        <dbReference type="ARBA" id="ARBA00023014"/>
    </source>
</evidence>
<dbReference type="Pfam" id="PF00920">
    <property type="entry name" value="ILVD_EDD_N"/>
    <property type="match status" value="1"/>
</dbReference>
<dbReference type="Pfam" id="PF24877">
    <property type="entry name" value="ILV_EDD_C"/>
    <property type="match status" value="1"/>
</dbReference>
<name>A0A1Y2AYE7_9TREE</name>
<keyword evidence="2" id="KW-0479">Metal-binding</keyword>
<dbReference type="SUPFAM" id="SSF52016">
    <property type="entry name" value="LeuD/IlvD-like"/>
    <property type="match status" value="1"/>
</dbReference>
<evidence type="ECO:0000313" key="9">
    <source>
        <dbReference type="Proteomes" id="UP000193986"/>
    </source>
</evidence>